<keyword evidence="2" id="KW-0812">Transmembrane</keyword>
<keyword evidence="4" id="KW-1185">Reference proteome</keyword>
<reference evidence="3 4" key="1">
    <citation type="submission" date="2018-02" db="EMBL/GenBank/DDBJ databases">
        <title>The genomes of Aspergillus section Nigri reveals drivers in fungal speciation.</title>
        <authorList>
            <consortium name="DOE Joint Genome Institute"/>
            <person name="Vesth T.C."/>
            <person name="Nybo J."/>
            <person name="Theobald S."/>
            <person name="Brandl J."/>
            <person name="Frisvad J.C."/>
            <person name="Nielsen K.F."/>
            <person name="Lyhne E.K."/>
            <person name="Kogle M.E."/>
            <person name="Kuo A."/>
            <person name="Riley R."/>
            <person name="Clum A."/>
            <person name="Nolan M."/>
            <person name="Lipzen A."/>
            <person name="Salamov A."/>
            <person name="Henrissat B."/>
            <person name="Wiebenga A."/>
            <person name="De vries R.P."/>
            <person name="Grigoriev I.V."/>
            <person name="Mortensen U.H."/>
            <person name="Andersen M.R."/>
            <person name="Baker S.E."/>
        </authorList>
    </citation>
    <scope>NUCLEOTIDE SEQUENCE [LARGE SCALE GENOMIC DNA]</scope>
    <source>
        <strain evidence="3 4">CBS 121593</strain>
    </source>
</reference>
<evidence type="ECO:0000313" key="4">
    <source>
        <dbReference type="Proteomes" id="UP000249402"/>
    </source>
</evidence>
<gene>
    <name evidence="3" type="ORF">BO80DRAFT_79706</name>
</gene>
<organism evidence="3 4">
    <name type="scientific">Aspergillus ibericus CBS 121593</name>
    <dbReference type="NCBI Taxonomy" id="1448316"/>
    <lineage>
        <taxon>Eukaryota</taxon>
        <taxon>Fungi</taxon>
        <taxon>Dikarya</taxon>
        <taxon>Ascomycota</taxon>
        <taxon>Pezizomycotina</taxon>
        <taxon>Eurotiomycetes</taxon>
        <taxon>Eurotiomycetidae</taxon>
        <taxon>Eurotiales</taxon>
        <taxon>Aspergillaceae</taxon>
        <taxon>Aspergillus</taxon>
        <taxon>Aspergillus subgen. Circumdati</taxon>
    </lineage>
</organism>
<evidence type="ECO:0000256" key="1">
    <source>
        <dbReference type="SAM" id="MobiDB-lite"/>
    </source>
</evidence>
<proteinExistence type="predicted"/>
<protein>
    <submittedName>
        <fullName evidence="3">Uncharacterized protein</fullName>
    </submittedName>
</protein>
<dbReference type="RefSeq" id="XP_025580063.1">
    <property type="nucleotide sequence ID" value="XM_025724795.1"/>
</dbReference>
<feature type="transmembrane region" description="Helical" evidence="2">
    <location>
        <begin position="84"/>
        <end position="101"/>
    </location>
</feature>
<dbReference type="VEuPathDB" id="FungiDB:BO80DRAFT_79706"/>
<accession>A0A395HDJ0</accession>
<feature type="region of interest" description="Disordered" evidence="1">
    <location>
        <begin position="1"/>
        <end position="35"/>
    </location>
</feature>
<dbReference type="EMBL" id="KZ824420">
    <property type="protein sequence ID" value="RAL05736.1"/>
    <property type="molecule type" value="Genomic_DNA"/>
</dbReference>
<dbReference type="AlphaFoldDB" id="A0A395HDJ0"/>
<dbReference type="GeneID" id="37229660"/>
<evidence type="ECO:0000256" key="2">
    <source>
        <dbReference type="SAM" id="Phobius"/>
    </source>
</evidence>
<feature type="compositionally biased region" description="Basic residues" evidence="1">
    <location>
        <begin position="1"/>
        <end position="22"/>
    </location>
</feature>
<feature type="compositionally biased region" description="Polar residues" evidence="1">
    <location>
        <begin position="23"/>
        <end position="35"/>
    </location>
</feature>
<dbReference type="Proteomes" id="UP000249402">
    <property type="component" value="Unassembled WGS sequence"/>
</dbReference>
<keyword evidence="2" id="KW-1133">Transmembrane helix</keyword>
<evidence type="ECO:0000313" key="3">
    <source>
        <dbReference type="EMBL" id="RAL05736.1"/>
    </source>
</evidence>
<keyword evidence="2" id="KW-0472">Membrane</keyword>
<name>A0A395HDJ0_9EURO</name>
<sequence>MRVMMRRMRRRGKKKKKKKKKSYQQQHTSTLPHSSRSWRRKGCFVLLLLILLLLMMRTLMMTLTRVVGVTPVQAVPGFRISRGDVFRCLLLLLFILFFRPLRLRLLLTLRLNQLPFRLIPQEHRHLHPTPPIILQFHALTSHNLNRSHLDHHLR</sequence>